<gene>
    <name evidence="1" type="ORF">DX116_00365</name>
</gene>
<reference evidence="1 2" key="1">
    <citation type="submission" date="2018-08" db="EMBL/GenBank/DDBJ databases">
        <title>Aeromicrobium sp. M2KJ-4, whole genome shotgun sequence.</title>
        <authorList>
            <person name="Tuo L."/>
        </authorList>
    </citation>
    <scope>NUCLEOTIDE SEQUENCE [LARGE SCALE GENOMIC DNA]</scope>
    <source>
        <strain evidence="1 2">M2KJ-4</strain>
    </source>
</reference>
<dbReference type="AlphaFoldDB" id="A0A371P857"/>
<name>A0A371P857_9ACTN</name>
<protein>
    <submittedName>
        <fullName evidence="1">DinB family protein</fullName>
    </submittedName>
</protein>
<keyword evidence="2" id="KW-1185">Reference proteome</keyword>
<dbReference type="Gene3D" id="1.20.120.450">
    <property type="entry name" value="dinb family like domain"/>
    <property type="match status" value="1"/>
</dbReference>
<comment type="caution">
    <text evidence="1">The sequence shown here is derived from an EMBL/GenBank/DDBJ whole genome shotgun (WGS) entry which is preliminary data.</text>
</comment>
<accession>A0A371P857</accession>
<dbReference type="EMBL" id="QUBR01000001">
    <property type="protein sequence ID" value="REK72143.1"/>
    <property type="molecule type" value="Genomic_DNA"/>
</dbReference>
<dbReference type="OrthoDB" id="4548523at2"/>
<organism evidence="1 2">
    <name type="scientific">Aeromicrobium endophyticum</name>
    <dbReference type="NCBI Taxonomy" id="2292704"/>
    <lineage>
        <taxon>Bacteria</taxon>
        <taxon>Bacillati</taxon>
        <taxon>Actinomycetota</taxon>
        <taxon>Actinomycetes</taxon>
        <taxon>Propionibacteriales</taxon>
        <taxon>Nocardioidaceae</taxon>
        <taxon>Aeromicrobium</taxon>
    </lineage>
</organism>
<proteinExistence type="predicted"/>
<evidence type="ECO:0000313" key="2">
    <source>
        <dbReference type="Proteomes" id="UP000265581"/>
    </source>
</evidence>
<dbReference type="InterPro" id="IPR034660">
    <property type="entry name" value="DinB/YfiT-like"/>
</dbReference>
<dbReference type="SUPFAM" id="SSF109854">
    <property type="entry name" value="DinB/YfiT-like putative metalloenzymes"/>
    <property type="match status" value="1"/>
</dbReference>
<evidence type="ECO:0000313" key="1">
    <source>
        <dbReference type="EMBL" id="REK72143.1"/>
    </source>
</evidence>
<dbReference type="RefSeq" id="WP_119702278.1">
    <property type="nucleotide sequence ID" value="NZ_JBHSOI010000001.1"/>
</dbReference>
<sequence length="171" mass="19080">MTWLSPVPDPVDGPMAGAERPILEGMLAHQRRTLLNICADLTAEQLALRPLATSNLSLLGLVRHMAKVERIWLRKRVAGEDVEHLHNFEARDDTDFNQIDAADAPVAVEQLRDESALADRAVAFTDLDHTVDVHGHDMSLRMIYIHLVQEYARHNGHADLLREAIDGATGR</sequence>
<dbReference type="Proteomes" id="UP000265581">
    <property type="component" value="Unassembled WGS sequence"/>
</dbReference>
<dbReference type="InterPro" id="IPR007061">
    <property type="entry name" value="MST-like"/>
</dbReference>
<dbReference type="Pfam" id="PF04978">
    <property type="entry name" value="MST"/>
    <property type="match status" value="1"/>
</dbReference>